<comment type="caution">
    <text evidence="9">The sequence shown here is derived from an EMBL/GenBank/DDBJ whole genome shotgun (WGS) entry which is preliminary data.</text>
</comment>
<comment type="similarity">
    <text evidence="7">Belongs to the binding-protein-dependent transport system permease family.</text>
</comment>
<dbReference type="OrthoDB" id="42677at2"/>
<feature type="transmembrane region" description="Helical" evidence="7">
    <location>
        <begin position="185"/>
        <end position="210"/>
    </location>
</feature>
<organism evidence="9 10">
    <name type="scientific">Robinsoniella peoriensis</name>
    <dbReference type="NCBI Taxonomy" id="180332"/>
    <lineage>
        <taxon>Bacteria</taxon>
        <taxon>Bacillati</taxon>
        <taxon>Bacillota</taxon>
        <taxon>Clostridia</taxon>
        <taxon>Lachnospirales</taxon>
        <taxon>Lachnospiraceae</taxon>
        <taxon>Robinsoniella</taxon>
    </lineage>
</organism>
<keyword evidence="5 7" id="KW-1133">Transmembrane helix</keyword>
<keyword evidence="4 7" id="KW-0812">Transmembrane</keyword>
<accession>A0A4U8Q0K6</accession>
<evidence type="ECO:0000256" key="7">
    <source>
        <dbReference type="RuleBase" id="RU363032"/>
    </source>
</evidence>
<dbReference type="AlphaFoldDB" id="A0A4U8Q0K6"/>
<dbReference type="InterPro" id="IPR035906">
    <property type="entry name" value="MetI-like_sf"/>
</dbReference>
<dbReference type="SUPFAM" id="SSF161098">
    <property type="entry name" value="MetI-like"/>
    <property type="match status" value="1"/>
</dbReference>
<dbReference type="Pfam" id="PF00528">
    <property type="entry name" value="BPD_transp_1"/>
    <property type="match status" value="1"/>
</dbReference>
<proteinExistence type="inferred from homology"/>
<feature type="transmembrane region" description="Helical" evidence="7">
    <location>
        <begin position="12"/>
        <end position="34"/>
    </location>
</feature>
<evidence type="ECO:0000256" key="3">
    <source>
        <dbReference type="ARBA" id="ARBA00022475"/>
    </source>
</evidence>
<dbReference type="PROSITE" id="PS51257">
    <property type="entry name" value="PROKAR_LIPOPROTEIN"/>
    <property type="match status" value="1"/>
</dbReference>
<sequence length="279" mass="31590">MNIKNIPVKILKLIVNIIFMLFSVSCIFPILWMINSALKTSNEFMQDSISLTRSLYVQNFIDAIQSSGFLNCFMNSAILGVINVVLTVVCALVTGYFISRYNFRFKKAIYLLFVSGMVIPMLSLLIPVFLQFKTLGMLDKPWTLTLPYLAFSMPFAVMLTENYIKSIPVELDEAAYMEGCSTFHLLSRIVFPMCSPTVAILIITSFMNAWNEFPFALVLLNNEKLRTISIGIRMFNSEHNINYPLYMAALLVSILPILIIYLIFSKQIMKGMTVGAVKG</sequence>
<keyword evidence="6 7" id="KW-0472">Membrane</keyword>
<keyword evidence="2 7" id="KW-0813">Transport</keyword>
<name>A0A4U8Q0K6_9FIRM</name>
<dbReference type="PANTHER" id="PTHR43744">
    <property type="entry name" value="ABC TRANSPORTER PERMEASE PROTEIN MG189-RELATED-RELATED"/>
    <property type="match status" value="1"/>
</dbReference>
<keyword evidence="10" id="KW-1185">Reference proteome</keyword>
<dbReference type="PROSITE" id="PS50928">
    <property type="entry name" value="ABC_TM1"/>
    <property type="match status" value="1"/>
</dbReference>
<gene>
    <name evidence="9" type="primary">araQ_84</name>
    <name evidence="9" type="ORF">DSM106044_05543</name>
</gene>
<dbReference type="PANTHER" id="PTHR43744:SF12">
    <property type="entry name" value="ABC TRANSPORTER PERMEASE PROTEIN MG189-RELATED"/>
    <property type="match status" value="1"/>
</dbReference>
<reference evidence="9 10" key="1">
    <citation type="journal article" date="2019" name="Anaerobe">
        <title>Detection of Robinsoniella peoriensis in multiple bone samples of a trauma patient.</title>
        <authorList>
            <person name="Schrottner P."/>
            <person name="Hartwich K."/>
            <person name="Bunk B."/>
            <person name="Schober I."/>
            <person name="Helbig S."/>
            <person name="Rudolph W.W."/>
            <person name="Gunzer F."/>
        </authorList>
    </citation>
    <scope>NUCLEOTIDE SEQUENCE [LARGE SCALE GENOMIC DNA]</scope>
    <source>
        <strain evidence="9 10">DSM 106044</strain>
    </source>
</reference>
<dbReference type="Gene3D" id="1.10.3720.10">
    <property type="entry name" value="MetI-like"/>
    <property type="match status" value="1"/>
</dbReference>
<keyword evidence="3" id="KW-1003">Cell membrane</keyword>
<feature type="transmembrane region" description="Helical" evidence="7">
    <location>
        <begin position="110"/>
        <end position="130"/>
    </location>
</feature>
<dbReference type="GO" id="GO:0005886">
    <property type="term" value="C:plasma membrane"/>
    <property type="evidence" value="ECO:0007669"/>
    <property type="project" value="UniProtKB-SubCell"/>
</dbReference>
<dbReference type="EMBL" id="QGQD01000114">
    <property type="protein sequence ID" value="TLC97653.1"/>
    <property type="molecule type" value="Genomic_DNA"/>
</dbReference>
<evidence type="ECO:0000313" key="10">
    <source>
        <dbReference type="Proteomes" id="UP000306509"/>
    </source>
</evidence>
<feature type="transmembrane region" description="Helical" evidence="7">
    <location>
        <begin position="142"/>
        <end position="164"/>
    </location>
</feature>
<evidence type="ECO:0000259" key="8">
    <source>
        <dbReference type="PROSITE" id="PS50928"/>
    </source>
</evidence>
<evidence type="ECO:0000256" key="5">
    <source>
        <dbReference type="ARBA" id="ARBA00022989"/>
    </source>
</evidence>
<feature type="domain" description="ABC transmembrane type-1" evidence="8">
    <location>
        <begin position="73"/>
        <end position="264"/>
    </location>
</feature>
<protein>
    <submittedName>
        <fullName evidence="9">L-arabinose transport system permease protein AraQ</fullName>
    </submittedName>
</protein>
<feature type="transmembrane region" description="Helical" evidence="7">
    <location>
        <begin position="77"/>
        <end position="98"/>
    </location>
</feature>
<evidence type="ECO:0000256" key="1">
    <source>
        <dbReference type="ARBA" id="ARBA00004651"/>
    </source>
</evidence>
<dbReference type="RefSeq" id="WP_027292591.1">
    <property type="nucleotide sequence ID" value="NZ_CABMJZ010000140.1"/>
</dbReference>
<evidence type="ECO:0000313" key="9">
    <source>
        <dbReference type="EMBL" id="TLC97653.1"/>
    </source>
</evidence>
<evidence type="ECO:0000256" key="4">
    <source>
        <dbReference type="ARBA" id="ARBA00022692"/>
    </source>
</evidence>
<dbReference type="CDD" id="cd06261">
    <property type="entry name" value="TM_PBP2"/>
    <property type="match status" value="1"/>
</dbReference>
<dbReference type="Proteomes" id="UP000306509">
    <property type="component" value="Unassembled WGS sequence"/>
</dbReference>
<feature type="transmembrane region" description="Helical" evidence="7">
    <location>
        <begin position="243"/>
        <end position="264"/>
    </location>
</feature>
<dbReference type="GO" id="GO:0055085">
    <property type="term" value="P:transmembrane transport"/>
    <property type="evidence" value="ECO:0007669"/>
    <property type="project" value="InterPro"/>
</dbReference>
<evidence type="ECO:0000256" key="6">
    <source>
        <dbReference type="ARBA" id="ARBA00023136"/>
    </source>
</evidence>
<dbReference type="InterPro" id="IPR000515">
    <property type="entry name" value="MetI-like"/>
</dbReference>
<dbReference type="STRING" id="180332.GCA_000797495_01850"/>
<evidence type="ECO:0000256" key="2">
    <source>
        <dbReference type="ARBA" id="ARBA00022448"/>
    </source>
</evidence>
<comment type="subcellular location">
    <subcellularLocation>
        <location evidence="1 7">Cell membrane</location>
        <topology evidence="1 7">Multi-pass membrane protein</topology>
    </subcellularLocation>
</comment>